<dbReference type="AlphaFoldDB" id="A0A8G1ECT8"/>
<reference evidence="6" key="1">
    <citation type="submission" date="2021-02" db="EMBL/GenBank/DDBJ databases">
        <title>Rhodobacter shimadae sp. nov., an aerobic anoxygenic phototrophic bacterium isolated from a hot spring.</title>
        <authorList>
            <person name="Muramatsu S."/>
            <person name="Haruta S."/>
            <person name="Hirose S."/>
            <person name="Hanada S."/>
        </authorList>
    </citation>
    <scope>NUCLEOTIDE SEQUENCE</scope>
    <source>
        <strain evidence="6">N10</strain>
    </source>
</reference>
<evidence type="ECO:0000313" key="6">
    <source>
        <dbReference type="EMBL" id="QYZ69433.1"/>
    </source>
</evidence>
<dbReference type="InterPro" id="IPR018484">
    <property type="entry name" value="FGGY_N"/>
</dbReference>
<dbReference type="Gene3D" id="3.30.420.40">
    <property type="match status" value="1"/>
</dbReference>
<accession>A0A8G1ECT8</accession>
<evidence type="ECO:0000256" key="2">
    <source>
        <dbReference type="ARBA" id="ARBA00022679"/>
    </source>
</evidence>
<dbReference type="InterPro" id="IPR000577">
    <property type="entry name" value="Carb_kinase_FGGY"/>
</dbReference>
<evidence type="ECO:0000256" key="3">
    <source>
        <dbReference type="ARBA" id="ARBA00022777"/>
    </source>
</evidence>
<keyword evidence="3 6" id="KW-0418">Kinase</keyword>
<dbReference type="KEGG" id="nsm:JO391_17125"/>
<feature type="domain" description="Carbohydrate kinase FGGY C-terminal" evidence="5">
    <location>
        <begin position="274"/>
        <end position="482"/>
    </location>
</feature>
<dbReference type="Pfam" id="PF00370">
    <property type="entry name" value="FGGY_N"/>
    <property type="match status" value="1"/>
</dbReference>
<keyword evidence="7" id="KW-1185">Reference proteome</keyword>
<feature type="domain" description="Carbohydrate kinase FGGY N-terminal" evidence="4">
    <location>
        <begin position="1"/>
        <end position="258"/>
    </location>
</feature>
<dbReference type="NCBIfam" id="TIGR01315">
    <property type="entry name" value="5C_CHO_kinase"/>
    <property type="match status" value="1"/>
</dbReference>
<name>A0A8G1ECT8_9RHOB</name>
<dbReference type="InterPro" id="IPR006003">
    <property type="entry name" value="FGGY_RbtK-like"/>
</dbReference>
<dbReference type="GO" id="GO:0005737">
    <property type="term" value="C:cytoplasm"/>
    <property type="evidence" value="ECO:0007669"/>
    <property type="project" value="TreeGrafter"/>
</dbReference>
<protein>
    <submittedName>
        <fullName evidence="6">FGGY-family carbohydrate kinase</fullName>
    </submittedName>
</protein>
<dbReference type="Gene3D" id="1.20.58.2240">
    <property type="match status" value="1"/>
</dbReference>
<dbReference type="InterPro" id="IPR018485">
    <property type="entry name" value="FGGY_C"/>
</dbReference>
<proteinExistence type="inferred from homology"/>
<dbReference type="SUPFAM" id="SSF53067">
    <property type="entry name" value="Actin-like ATPase domain"/>
    <property type="match status" value="2"/>
</dbReference>
<evidence type="ECO:0000259" key="5">
    <source>
        <dbReference type="Pfam" id="PF02782"/>
    </source>
</evidence>
<dbReference type="Proteomes" id="UP000826300">
    <property type="component" value="Chromosome"/>
</dbReference>
<dbReference type="InterPro" id="IPR043129">
    <property type="entry name" value="ATPase_NBD"/>
</dbReference>
<dbReference type="EMBL" id="CP069370">
    <property type="protein sequence ID" value="QYZ69433.1"/>
    <property type="molecule type" value="Genomic_DNA"/>
</dbReference>
<dbReference type="PANTHER" id="PTHR43435">
    <property type="entry name" value="RIBULOKINASE"/>
    <property type="match status" value="1"/>
</dbReference>
<organism evidence="6 7">
    <name type="scientific">Neotabrizicola shimadae</name>
    <dbReference type="NCBI Taxonomy" id="2807096"/>
    <lineage>
        <taxon>Bacteria</taxon>
        <taxon>Pseudomonadati</taxon>
        <taxon>Pseudomonadota</taxon>
        <taxon>Alphaproteobacteria</taxon>
        <taxon>Rhodobacterales</taxon>
        <taxon>Paracoccaceae</taxon>
        <taxon>Neotabrizicola</taxon>
    </lineage>
</organism>
<evidence type="ECO:0000259" key="4">
    <source>
        <dbReference type="Pfam" id="PF00370"/>
    </source>
</evidence>
<evidence type="ECO:0000256" key="1">
    <source>
        <dbReference type="ARBA" id="ARBA00009156"/>
    </source>
</evidence>
<dbReference type="CDD" id="cd07782">
    <property type="entry name" value="ASKHA_NBD_FGGY_D-RBK"/>
    <property type="match status" value="1"/>
</dbReference>
<dbReference type="GO" id="GO:0019150">
    <property type="term" value="F:D-ribulokinase activity"/>
    <property type="evidence" value="ECO:0007669"/>
    <property type="project" value="TreeGrafter"/>
</dbReference>
<evidence type="ECO:0000313" key="7">
    <source>
        <dbReference type="Proteomes" id="UP000826300"/>
    </source>
</evidence>
<sequence length="541" mass="56518">MLIGVDVGTGSARAGVFDATGRLLGVGKHPVTIWQEPGDIVEQSSDQIWQAVCRAVRDAIGTAGIDPGDVTGIGFDATCSLVLVDDGGRGVPVGPSGDQTRNVIVWMDHRAQSEAEEINAGGHRVLDYVGGRISPEMETPKLLWLLRHMPDSFHRAAHFFDLSDYLSWRATGRLARSSCTVTCKWTYLAHEQSWDAGYFRSIGLGVLADEGFDRIGTEVVSPGTALGCLTQAAAGDLGLTAKVTVAASLIDAHAGGVGTLGVSLPGDADPTRRLAYIFGTSACSMASTREATPVSGVWGPYFDAMLPGLWLNEGGQSAAGAALDHLVHLHRDAAKIEAEAIAAGHSLITYVAAHAETLGANLSDTIRAAGQMVVVPEFLGNRSPFAEPEARAVMSGLGLDRGIDSLAALYLAGLSGIGYGLRQLLDRLEGQGITIQTIVASGGAAQSDLVCQMIADSTGRAVALPRAEEPVLLGAAMLAAVASGSQRTLVQAMATMSGPARLFTPAQGDLATLHAERYACFEGLQAVARRSLAWRNLLTKA</sequence>
<dbReference type="Pfam" id="PF02782">
    <property type="entry name" value="FGGY_C"/>
    <property type="match status" value="1"/>
</dbReference>
<dbReference type="RefSeq" id="WP_220661651.1">
    <property type="nucleotide sequence ID" value="NZ_CP069370.1"/>
</dbReference>
<dbReference type="PIRSF" id="PIRSF000538">
    <property type="entry name" value="GlpK"/>
    <property type="match status" value="1"/>
</dbReference>
<gene>
    <name evidence="6" type="ORF">JO391_17125</name>
</gene>
<dbReference type="PANTHER" id="PTHR43435:SF4">
    <property type="entry name" value="FGGY CARBOHYDRATE KINASE DOMAIN-CONTAINING PROTEIN"/>
    <property type="match status" value="1"/>
</dbReference>
<comment type="similarity">
    <text evidence="1">Belongs to the FGGY kinase family.</text>
</comment>
<dbReference type="GO" id="GO:0019321">
    <property type="term" value="P:pentose metabolic process"/>
    <property type="evidence" value="ECO:0007669"/>
    <property type="project" value="TreeGrafter"/>
</dbReference>
<keyword evidence="2" id="KW-0808">Transferase</keyword>